<accession>C8PJ70</accession>
<sequence length="80" mass="9010">MKNNDEKIAEQDLIYEINILLDAMLLYAGVRRERLADAAQLYIENIDTVLANSDASGADEVIAVVEFLRDKHAELFENKG</sequence>
<dbReference type="STRING" id="824.CGRAC_0898"/>
<protein>
    <submittedName>
        <fullName evidence="1">Uncharacterized protein</fullName>
    </submittedName>
</protein>
<dbReference type="RefSeq" id="WP_005871881.1">
    <property type="nucleotide sequence ID" value="NZ_ACYG01000027.1"/>
</dbReference>
<keyword evidence="2" id="KW-1185">Reference proteome</keyword>
<dbReference type="Proteomes" id="UP000005709">
    <property type="component" value="Unassembled WGS sequence"/>
</dbReference>
<comment type="caution">
    <text evidence="1">The sequence shown here is derived from an EMBL/GenBank/DDBJ whole genome shotgun (WGS) entry which is preliminary data.</text>
</comment>
<organism evidence="1 2">
    <name type="scientific">Campylobacter gracilis RM3268</name>
    <dbReference type="NCBI Taxonomy" id="553220"/>
    <lineage>
        <taxon>Bacteria</taxon>
        <taxon>Pseudomonadati</taxon>
        <taxon>Campylobacterota</taxon>
        <taxon>Epsilonproteobacteria</taxon>
        <taxon>Campylobacterales</taxon>
        <taxon>Campylobacteraceae</taxon>
        <taxon>Campylobacter</taxon>
    </lineage>
</organism>
<dbReference type="OrthoDB" id="5359049at2"/>
<proteinExistence type="predicted"/>
<dbReference type="AlphaFoldDB" id="C8PJ70"/>
<name>C8PJ70_9BACT</name>
<gene>
    <name evidence="1" type="ORF">CAMGR0001_1269</name>
</gene>
<dbReference type="EMBL" id="ACYG01000027">
    <property type="protein sequence ID" value="EEV16975.1"/>
    <property type="molecule type" value="Genomic_DNA"/>
</dbReference>
<reference evidence="1 2" key="1">
    <citation type="submission" date="2009-07" db="EMBL/GenBank/DDBJ databases">
        <authorList>
            <person name="Madupu R."/>
            <person name="Sebastian Y."/>
            <person name="Durkin A.S."/>
            <person name="Torralba M."/>
            <person name="Methe B."/>
            <person name="Sutton G.G."/>
            <person name="Strausberg R.L."/>
            <person name="Nelson K.E."/>
        </authorList>
    </citation>
    <scope>NUCLEOTIDE SEQUENCE [LARGE SCALE GENOMIC DNA]</scope>
    <source>
        <strain evidence="1 2">RM3268</strain>
    </source>
</reference>
<evidence type="ECO:0000313" key="2">
    <source>
        <dbReference type="Proteomes" id="UP000005709"/>
    </source>
</evidence>
<evidence type="ECO:0000313" key="1">
    <source>
        <dbReference type="EMBL" id="EEV16975.1"/>
    </source>
</evidence>